<protein>
    <submittedName>
        <fullName evidence="2">Uncharacterized protein</fullName>
    </submittedName>
</protein>
<dbReference type="EMBL" id="EF084407">
    <property type="protein sequence ID" value="ABK23726.1"/>
    <property type="molecule type" value="mRNA"/>
</dbReference>
<proteinExistence type="evidence at transcript level"/>
<evidence type="ECO:0000256" key="1">
    <source>
        <dbReference type="SAM" id="MobiDB-lite"/>
    </source>
</evidence>
<name>A9NSW5_PICSI</name>
<dbReference type="AlphaFoldDB" id="A9NSW5"/>
<accession>A9NSW5</accession>
<reference evidence="2" key="1">
    <citation type="journal article" date="2008" name="BMC Genomics">
        <title>A conifer genomics resource of 200,000 spruce (Picea spp.) ESTs and 6,464 high-quality, sequence-finished full-length cDNAs for Sitka spruce (Picea sitchensis).</title>
        <authorList>
            <person name="Ralph S.G."/>
            <person name="Chun H.J."/>
            <person name="Kolosova N."/>
            <person name="Cooper D."/>
            <person name="Oddy C."/>
            <person name="Ritland C.E."/>
            <person name="Kirkpatrick R."/>
            <person name="Moore R."/>
            <person name="Barber S."/>
            <person name="Holt R.A."/>
            <person name="Jones S.J."/>
            <person name="Marra M.A."/>
            <person name="Douglas C.J."/>
            <person name="Ritland K."/>
            <person name="Bohlmann J."/>
        </authorList>
    </citation>
    <scope>NUCLEOTIDE SEQUENCE</scope>
    <source>
        <tissue evidence="2">Green portion of the leader tissue</tissue>
    </source>
</reference>
<organism evidence="2">
    <name type="scientific">Picea sitchensis</name>
    <name type="common">Sitka spruce</name>
    <name type="synonym">Pinus sitchensis</name>
    <dbReference type="NCBI Taxonomy" id="3332"/>
    <lineage>
        <taxon>Eukaryota</taxon>
        <taxon>Viridiplantae</taxon>
        <taxon>Streptophyta</taxon>
        <taxon>Embryophyta</taxon>
        <taxon>Tracheophyta</taxon>
        <taxon>Spermatophyta</taxon>
        <taxon>Pinopsida</taxon>
        <taxon>Pinidae</taxon>
        <taxon>Conifers I</taxon>
        <taxon>Pinales</taxon>
        <taxon>Pinaceae</taxon>
        <taxon>Picea</taxon>
    </lineage>
</organism>
<sequence>MRITGLQSPLVSSELSPMSDSTASIRGQRPVPLIQRRQGKSSAQDMGLDHVPQPNSLGLHYPSALPKLETISPEMELPQQRQKKKKRGPKSTCDLEIQELKGFMELGFDFSQDKLSPRLLDLLPGLKRLLIGRNFNKKIEFRESPLENWELPTLNATGGDLKEHLKLWARSVASSLKC</sequence>
<feature type="compositionally biased region" description="Polar residues" evidence="1">
    <location>
        <begin position="1"/>
        <end position="25"/>
    </location>
</feature>
<dbReference type="Pfam" id="PF07939">
    <property type="entry name" value="DUF1685"/>
    <property type="match status" value="1"/>
</dbReference>
<dbReference type="InterPro" id="IPR012881">
    <property type="entry name" value="DUF1685"/>
</dbReference>
<evidence type="ECO:0000313" key="2">
    <source>
        <dbReference type="EMBL" id="ABK23726.1"/>
    </source>
</evidence>
<dbReference type="PANTHER" id="PTHR33785">
    <property type="entry name" value="OS06G0550800 PROTEIN"/>
    <property type="match status" value="1"/>
</dbReference>
<feature type="region of interest" description="Disordered" evidence="1">
    <location>
        <begin position="1"/>
        <end position="92"/>
    </location>
</feature>
<dbReference type="PANTHER" id="PTHR33785:SF2">
    <property type="entry name" value="DUF1685 DOMAIN-CONTAINING PROTEIN"/>
    <property type="match status" value="1"/>
</dbReference>